<dbReference type="AlphaFoldDB" id="A0A0A9E5E4"/>
<reference evidence="1" key="1">
    <citation type="submission" date="2014-09" db="EMBL/GenBank/DDBJ databases">
        <authorList>
            <person name="Magalhaes I.L.F."/>
            <person name="Oliveira U."/>
            <person name="Santos F.R."/>
            <person name="Vidigal T.H.D.A."/>
            <person name="Brescovit A.D."/>
            <person name="Santos A.J."/>
        </authorList>
    </citation>
    <scope>NUCLEOTIDE SEQUENCE</scope>
    <source>
        <tissue evidence="1">Shoot tissue taken approximately 20 cm above the soil surface</tissue>
    </source>
</reference>
<proteinExistence type="predicted"/>
<dbReference type="EMBL" id="GBRH01201896">
    <property type="protein sequence ID" value="JAD95999.1"/>
    <property type="molecule type" value="Transcribed_RNA"/>
</dbReference>
<accession>A0A0A9E5E4</accession>
<name>A0A0A9E5E4_ARUDO</name>
<reference evidence="1" key="2">
    <citation type="journal article" date="2015" name="Data Brief">
        <title>Shoot transcriptome of the giant reed, Arundo donax.</title>
        <authorList>
            <person name="Barrero R.A."/>
            <person name="Guerrero F.D."/>
            <person name="Moolhuijzen P."/>
            <person name="Goolsby J.A."/>
            <person name="Tidwell J."/>
            <person name="Bellgard S.E."/>
            <person name="Bellgard M.I."/>
        </authorList>
    </citation>
    <scope>NUCLEOTIDE SEQUENCE</scope>
    <source>
        <tissue evidence="1">Shoot tissue taken approximately 20 cm above the soil surface</tissue>
    </source>
</reference>
<organism evidence="1">
    <name type="scientific">Arundo donax</name>
    <name type="common">Giant reed</name>
    <name type="synonym">Donax arundinaceus</name>
    <dbReference type="NCBI Taxonomy" id="35708"/>
    <lineage>
        <taxon>Eukaryota</taxon>
        <taxon>Viridiplantae</taxon>
        <taxon>Streptophyta</taxon>
        <taxon>Embryophyta</taxon>
        <taxon>Tracheophyta</taxon>
        <taxon>Spermatophyta</taxon>
        <taxon>Magnoliopsida</taxon>
        <taxon>Liliopsida</taxon>
        <taxon>Poales</taxon>
        <taxon>Poaceae</taxon>
        <taxon>PACMAD clade</taxon>
        <taxon>Arundinoideae</taxon>
        <taxon>Arundineae</taxon>
        <taxon>Arundo</taxon>
    </lineage>
</organism>
<protein>
    <submittedName>
        <fullName evidence="1">Uncharacterized protein</fullName>
    </submittedName>
</protein>
<evidence type="ECO:0000313" key="1">
    <source>
        <dbReference type="EMBL" id="JAD95999.1"/>
    </source>
</evidence>
<sequence>MALTLWHPFSQGIASLHSTLSLPGKRRHIASLHYTTTSMQGRVLLIHDTAGAYITLS</sequence>